<dbReference type="EMBL" id="LYPA01000050">
    <property type="protein sequence ID" value="OBR66140.1"/>
    <property type="molecule type" value="Genomic_DNA"/>
</dbReference>
<evidence type="ECO:0000313" key="5">
    <source>
        <dbReference type="EMBL" id="OBR66140.1"/>
    </source>
</evidence>
<keyword evidence="6" id="KW-1185">Reference proteome</keyword>
<dbReference type="InterPro" id="IPR028082">
    <property type="entry name" value="Peripla_BP_I"/>
</dbReference>
<evidence type="ECO:0000259" key="4">
    <source>
        <dbReference type="PROSITE" id="PS50932"/>
    </source>
</evidence>
<evidence type="ECO:0000256" key="2">
    <source>
        <dbReference type="ARBA" id="ARBA00023125"/>
    </source>
</evidence>
<protein>
    <recommendedName>
        <fullName evidence="4">HTH lacI-type domain-containing protein</fullName>
    </recommendedName>
</protein>
<reference evidence="5 6" key="1">
    <citation type="submission" date="2016-05" db="EMBL/GenBank/DDBJ databases">
        <title>Paenibacillus oryzae. sp. nov., isolated from the rice root.</title>
        <authorList>
            <person name="Zhang J."/>
            <person name="Zhang X."/>
        </authorList>
    </citation>
    <scope>NUCLEOTIDE SEQUENCE [LARGE SCALE GENOMIC DNA]</scope>
    <source>
        <strain evidence="5 6">1DrF-4</strain>
    </source>
</reference>
<sequence>MATRKQVAELAGVSEAVVSYVLHNKPIVKEATRLKVLEAIQQLGYRPNMMARGLKMKQSRQIAVLVGSLGNPFEAGVLLHVEQTAQRHGYAVFFHSYSEQSEEELKELLHGRVDGIMLLGQSLREDTIQHFLSTGTPIFSLMAPALHHQDVGSLDLDWSKAMIKLAAHLKERGHQRVALMTHGSLRHYASSRANAFQAAAEAEGLICSDEMTLFGGGTFEHASAAMAEELKKYDQGAALPYTAIVAVNDLMALGILSACRKMGVNVPVQLAVAGCEGILMSGETSPPLTTLLYPREELGSRGTALFIGMISGDSTIKPPDGELDAELMVRGSV</sequence>
<organism evidence="5 6">
    <name type="scientific">Paenibacillus oryzae</name>
    <dbReference type="NCBI Taxonomy" id="1844972"/>
    <lineage>
        <taxon>Bacteria</taxon>
        <taxon>Bacillati</taxon>
        <taxon>Bacillota</taxon>
        <taxon>Bacilli</taxon>
        <taxon>Bacillales</taxon>
        <taxon>Paenibacillaceae</taxon>
        <taxon>Paenibacillus</taxon>
    </lineage>
</organism>
<dbReference type="InterPro" id="IPR010982">
    <property type="entry name" value="Lambda_DNA-bd_dom_sf"/>
</dbReference>
<dbReference type="PANTHER" id="PTHR30146">
    <property type="entry name" value="LACI-RELATED TRANSCRIPTIONAL REPRESSOR"/>
    <property type="match status" value="1"/>
</dbReference>
<dbReference type="SUPFAM" id="SSF53822">
    <property type="entry name" value="Periplasmic binding protein-like I"/>
    <property type="match status" value="1"/>
</dbReference>
<dbReference type="SMART" id="SM00354">
    <property type="entry name" value="HTH_LACI"/>
    <property type="match status" value="1"/>
</dbReference>
<evidence type="ECO:0000313" key="6">
    <source>
        <dbReference type="Proteomes" id="UP000092024"/>
    </source>
</evidence>
<dbReference type="PANTHER" id="PTHR30146:SF109">
    <property type="entry name" value="HTH-TYPE TRANSCRIPTIONAL REGULATOR GALS"/>
    <property type="match status" value="1"/>
</dbReference>
<dbReference type="SUPFAM" id="SSF47413">
    <property type="entry name" value="lambda repressor-like DNA-binding domains"/>
    <property type="match status" value="1"/>
</dbReference>
<dbReference type="RefSeq" id="WP_068682270.1">
    <property type="nucleotide sequence ID" value="NZ_LYPA01000050.1"/>
</dbReference>
<dbReference type="CDD" id="cd01392">
    <property type="entry name" value="HTH_LacI"/>
    <property type="match status" value="1"/>
</dbReference>
<dbReference type="CDD" id="cd06267">
    <property type="entry name" value="PBP1_LacI_sugar_binding-like"/>
    <property type="match status" value="1"/>
</dbReference>
<dbReference type="AlphaFoldDB" id="A0A1A5YL89"/>
<dbReference type="GO" id="GO:0003700">
    <property type="term" value="F:DNA-binding transcription factor activity"/>
    <property type="evidence" value="ECO:0007669"/>
    <property type="project" value="TreeGrafter"/>
</dbReference>
<dbReference type="GO" id="GO:0000976">
    <property type="term" value="F:transcription cis-regulatory region binding"/>
    <property type="evidence" value="ECO:0007669"/>
    <property type="project" value="TreeGrafter"/>
</dbReference>
<gene>
    <name evidence="5" type="ORF">A7K91_20560</name>
</gene>
<evidence type="ECO:0000256" key="3">
    <source>
        <dbReference type="ARBA" id="ARBA00023163"/>
    </source>
</evidence>
<dbReference type="STRING" id="1844972.A7K91_20560"/>
<accession>A0A1A5YL89</accession>
<dbReference type="InterPro" id="IPR046335">
    <property type="entry name" value="LacI/GalR-like_sensor"/>
</dbReference>
<dbReference type="PROSITE" id="PS50932">
    <property type="entry name" value="HTH_LACI_2"/>
    <property type="match status" value="1"/>
</dbReference>
<proteinExistence type="predicted"/>
<dbReference type="InterPro" id="IPR000843">
    <property type="entry name" value="HTH_LacI"/>
</dbReference>
<keyword evidence="1" id="KW-0805">Transcription regulation</keyword>
<feature type="domain" description="HTH lacI-type" evidence="4">
    <location>
        <begin position="2"/>
        <end position="56"/>
    </location>
</feature>
<comment type="caution">
    <text evidence="5">The sequence shown here is derived from an EMBL/GenBank/DDBJ whole genome shotgun (WGS) entry which is preliminary data.</text>
</comment>
<name>A0A1A5YL89_9BACL</name>
<evidence type="ECO:0000256" key="1">
    <source>
        <dbReference type="ARBA" id="ARBA00023015"/>
    </source>
</evidence>
<dbReference type="Pfam" id="PF00356">
    <property type="entry name" value="LacI"/>
    <property type="match status" value="1"/>
</dbReference>
<dbReference type="Gene3D" id="1.10.260.40">
    <property type="entry name" value="lambda repressor-like DNA-binding domains"/>
    <property type="match status" value="1"/>
</dbReference>
<keyword evidence="2" id="KW-0238">DNA-binding</keyword>
<dbReference type="Pfam" id="PF13377">
    <property type="entry name" value="Peripla_BP_3"/>
    <property type="match status" value="1"/>
</dbReference>
<dbReference type="Gene3D" id="3.40.50.2300">
    <property type="match status" value="2"/>
</dbReference>
<dbReference type="Proteomes" id="UP000092024">
    <property type="component" value="Unassembled WGS sequence"/>
</dbReference>
<keyword evidence="3" id="KW-0804">Transcription</keyword>
<dbReference type="OrthoDB" id="9788209at2"/>